<reference evidence="2" key="2">
    <citation type="submission" date="2017-05" db="UniProtKB">
        <authorList>
            <consortium name="EnsemblMetazoa"/>
        </authorList>
    </citation>
    <scope>IDENTIFICATION</scope>
</reference>
<accession>A0A1X7UIK9</accession>
<proteinExistence type="predicted"/>
<dbReference type="InParanoid" id="A0A1X7UIK9"/>
<dbReference type="GO" id="GO:0017171">
    <property type="term" value="F:serine hydrolase activity"/>
    <property type="evidence" value="ECO:0007669"/>
    <property type="project" value="TreeGrafter"/>
</dbReference>
<dbReference type="PRINTS" id="PR00111">
    <property type="entry name" value="ABHYDROLASE"/>
</dbReference>
<dbReference type="EnsemblMetazoa" id="Aqu2.1.27306_001">
    <property type="protein sequence ID" value="Aqu2.1.27306_001"/>
    <property type="gene ID" value="Aqu2.1.27306"/>
</dbReference>
<dbReference type="KEGG" id="aqu:109583268"/>
<dbReference type="eggNOG" id="KOG2984">
    <property type="taxonomic scope" value="Eukaryota"/>
</dbReference>
<evidence type="ECO:0000313" key="2">
    <source>
        <dbReference type="EnsemblMetazoa" id="Aqu2.1.27306_001"/>
    </source>
</evidence>
<reference evidence="3" key="1">
    <citation type="journal article" date="2010" name="Nature">
        <title>The Amphimedon queenslandica genome and the evolution of animal complexity.</title>
        <authorList>
            <person name="Srivastava M."/>
            <person name="Simakov O."/>
            <person name="Chapman J."/>
            <person name="Fahey B."/>
            <person name="Gauthier M.E."/>
            <person name="Mitros T."/>
            <person name="Richards G.S."/>
            <person name="Conaco C."/>
            <person name="Dacre M."/>
            <person name="Hellsten U."/>
            <person name="Larroux C."/>
            <person name="Putnam N.H."/>
            <person name="Stanke M."/>
            <person name="Adamska M."/>
            <person name="Darling A."/>
            <person name="Degnan S.M."/>
            <person name="Oakley T.H."/>
            <person name="Plachetzki D.C."/>
            <person name="Zhai Y."/>
            <person name="Adamski M."/>
            <person name="Calcino A."/>
            <person name="Cummins S.F."/>
            <person name="Goodstein D.M."/>
            <person name="Harris C."/>
            <person name="Jackson D.J."/>
            <person name="Leys S.P."/>
            <person name="Shu S."/>
            <person name="Woodcroft B.J."/>
            <person name="Vervoort M."/>
            <person name="Kosik K.S."/>
            <person name="Manning G."/>
            <person name="Degnan B.M."/>
            <person name="Rokhsar D.S."/>
        </authorList>
    </citation>
    <scope>NUCLEOTIDE SEQUENCE [LARGE SCALE GENOMIC DNA]</scope>
</reference>
<dbReference type="Gene3D" id="3.40.50.1820">
    <property type="entry name" value="alpha/beta hydrolase"/>
    <property type="match status" value="1"/>
</dbReference>
<dbReference type="PANTHER" id="PTHR46331:SF2">
    <property type="entry name" value="VALACYCLOVIR HYDROLASE"/>
    <property type="match status" value="1"/>
</dbReference>
<dbReference type="SUPFAM" id="SSF53474">
    <property type="entry name" value="alpha/beta-Hydrolases"/>
    <property type="match status" value="1"/>
</dbReference>
<organism evidence="2">
    <name type="scientific">Amphimedon queenslandica</name>
    <name type="common">Sponge</name>
    <dbReference type="NCBI Taxonomy" id="400682"/>
    <lineage>
        <taxon>Eukaryota</taxon>
        <taxon>Metazoa</taxon>
        <taxon>Porifera</taxon>
        <taxon>Demospongiae</taxon>
        <taxon>Heteroscleromorpha</taxon>
        <taxon>Haplosclerida</taxon>
        <taxon>Niphatidae</taxon>
        <taxon>Amphimedon</taxon>
    </lineage>
</organism>
<dbReference type="PANTHER" id="PTHR46331">
    <property type="entry name" value="VALACYCLOVIR HYDROLASE"/>
    <property type="match status" value="1"/>
</dbReference>
<dbReference type="InterPro" id="IPR029058">
    <property type="entry name" value="AB_hydrolase_fold"/>
</dbReference>
<gene>
    <name evidence="2" type="primary">109583268</name>
</gene>
<dbReference type="OrthoDB" id="19657at2759"/>
<evidence type="ECO:0000313" key="3">
    <source>
        <dbReference type="Proteomes" id="UP000007879"/>
    </source>
</evidence>
<feature type="domain" description="AB hydrolase-1" evidence="1">
    <location>
        <begin position="24"/>
        <end position="165"/>
    </location>
</feature>
<dbReference type="STRING" id="400682.A0A1X7UIK9"/>
<dbReference type="EnsemblMetazoa" id="XM_019998533.1">
    <property type="protein sequence ID" value="XP_019854092.1"/>
    <property type="gene ID" value="LOC109583268"/>
</dbReference>
<protein>
    <recommendedName>
        <fullName evidence="1">AB hydrolase-1 domain-containing protein</fullName>
    </recommendedName>
</protein>
<sequence>MNTISVQVNGASLYCTIRGNGPHPVLLIPGAAAPSHWSFSSQLEHLGRTGSQFTAIAYDPRGYGYSHKAPRTFSVAVPEHHLKTDARDAHELMISLGYSKYSVLGWCDGGITAIHIAALFPEAVNGIILWGSKGYLDKSDIEKVESIRDVRKFNPKFKKAFEEVYGSEAALQGLWDKYTDSVSATYYYHARENSGEWCDEEMKKVSCKALIFHGAKDSFTALSHARYINECIEDSELCIIQEGKHQLPDSLQINSIIEKFFNEC</sequence>
<dbReference type="ESTHER" id="ampqe-i1fjj6">
    <property type="family name" value="Valacyclovir-hydrolase"/>
</dbReference>
<dbReference type="Pfam" id="PF00561">
    <property type="entry name" value="Abhydrolase_1"/>
    <property type="match status" value="1"/>
</dbReference>
<name>A0A1X7UIK9_AMPQE</name>
<dbReference type="AlphaFoldDB" id="A0A1X7UIK9"/>
<evidence type="ECO:0000259" key="1">
    <source>
        <dbReference type="Pfam" id="PF00561"/>
    </source>
</evidence>
<keyword evidence="3" id="KW-1185">Reference proteome</keyword>
<dbReference type="InterPro" id="IPR000073">
    <property type="entry name" value="AB_hydrolase_1"/>
</dbReference>
<dbReference type="OMA" id="VRDHTII"/>
<dbReference type="Proteomes" id="UP000007879">
    <property type="component" value="Unassembled WGS sequence"/>
</dbReference>